<evidence type="ECO:0000259" key="3">
    <source>
        <dbReference type="Pfam" id="PF13439"/>
    </source>
</evidence>
<dbReference type="InterPro" id="IPR001296">
    <property type="entry name" value="Glyco_trans_1"/>
</dbReference>
<dbReference type="Pfam" id="PF13439">
    <property type="entry name" value="Glyco_transf_4"/>
    <property type="match status" value="1"/>
</dbReference>
<organism evidence="4 5">
    <name type="scientific">Hymenobacter cavernae</name>
    <dbReference type="NCBI Taxonomy" id="2044852"/>
    <lineage>
        <taxon>Bacteria</taxon>
        <taxon>Pseudomonadati</taxon>
        <taxon>Bacteroidota</taxon>
        <taxon>Cytophagia</taxon>
        <taxon>Cytophagales</taxon>
        <taxon>Hymenobacteraceae</taxon>
        <taxon>Hymenobacter</taxon>
    </lineage>
</organism>
<dbReference type="PANTHER" id="PTHR45947">
    <property type="entry name" value="SULFOQUINOVOSYL TRANSFERASE SQD2"/>
    <property type="match status" value="1"/>
</dbReference>
<dbReference type="EMBL" id="BMHT01000002">
    <property type="protein sequence ID" value="GGF01583.1"/>
    <property type="molecule type" value="Genomic_DNA"/>
</dbReference>
<evidence type="ECO:0008006" key="6">
    <source>
        <dbReference type="Google" id="ProtNLM"/>
    </source>
</evidence>
<dbReference type="RefSeq" id="WP_188811795.1">
    <property type="nucleotide sequence ID" value="NZ_BMHT01000002.1"/>
</dbReference>
<protein>
    <recommendedName>
        <fullName evidence="6">Glycosyltransferase family 1 protein</fullName>
    </recommendedName>
</protein>
<evidence type="ECO:0000256" key="1">
    <source>
        <dbReference type="SAM" id="MobiDB-lite"/>
    </source>
</evidence>
<keyword evidence="5" id="KW-1185">Reference proteome</keyword>
<feature type="region of interest" description="Disordered" evidence="1">
    <location>
        <begin position="386"/>
        <end position="419"/>
    </location>
</feature>
<dbReference type="InterPro" id="IPR050194">
    <property type="entry name" value="Glycosyltransferase_grp1"/>
</dbReference>
<gene>
    <name evidence="4" type="ORF">GCM10011383_10560</name>
</gene>
<dbReference type="Gene3D" id="3.40.50.2000">
    <property type="entry name" value="Glycogen Phosphorylase B"/>
    <property type="match status" value="2"/>
</dbReference>
<evidence type="ECO:0000313" key="4">
    <source>
        <dbReference type="EMBL" id="GGF01583.1"/>
    </source>
</evidence>
<accession>A0ABQ1TQV2</accession>
<evidence type="ECO:0000313" key="5">
    <source>
        <dbReference type="Proteomes" id="UP000632273"/>
    </source>
</evidence>
<feature type="domain" description="Glycosyltransferase subfamily 4-like N-terminal" evidence="3">
    <location>
        <begin position="15"/>
        <end position="186"/>
    </location>
</feature>
<evidence type="ECO:0000259" key="2">
    <source>
        <dbReference type="Pfam" id="PF00534"/>
    </source>
</evidence>
<reference evidence="5" key="1">
    <citation type="journal article" date="2019" name="Int. J. Syst. Evol. Microbiol.">
        <title>The Global Catalogue of Microorganisms (GCM) 10K type strain sequencing project: providing services to taxonomists for standard genome sequencing and annotation.</title>
        <authorList>
            <consortium name="The Broad Institute Genomics Platform"/>
            <consortium name="The Broad Institute Genome Sequencing Center for Infectious Disease"/>
            <person name="Wu L."/>
            <person name="Ma J."/>
        </authorList>
    </citation>
    <scope>NUCLEOTIDE SEQUENCE [LARGE SCALE GENOMIC DNA]</scope>
    <source>
        <strain evidence="5">CGMCC 1.15197</strain>
    </source>
</reference>
<dbReference type="PANTHER" id="PTHR45947:SF3">
    <property type="entry name" value="SULFOQUINOVOSYL TRANSFERASE SQD2"/>
    <property type="match status" value="1"/>
</dbReference>
<proteinExistence type="predicted"/>
<sequence length="419" mass="45963">MNILLTSLMVPGAPSGVRVHYERLAEQLRQQGHTVTVITQDNLRPGIRKTIGAVRRGLKLALGKFGLQLAIELGSVAEIYFAIDRSAHYDVVNAQDVSSGWAARLAFRDRVPVVITGHFNDHPAEELVHQQGFKGVTASFLHRWYNFLLSRTRYFIGVSDYVLQRTLPWLPADALHTVVYNGVDMAKLARPAAYAAPTDVPDLRAMFPGRKIVLNIGHLEPRKNQRYLVQVAAELRHHDPSFVLVLVGKGEDEPVLKQMIAEAKLEQNVVLLGYHRNVVALLHAADLYVHAATRENCPLVLLESMAAGCPAVALAVGGIPELLASTPDALVPVTTEPAVMAQHLRALLASPDALNRMQQQQHKFGKIQFDASTMVARTVAFFEQARQHQQPVPASAPGQTTNTAQPSYLEALPSAKEVG</sequence>
<dbReference type="SUPFAM" id="SSF53756">
    <property type="entry name" value="UDP-Glycosyltransferase/glycogen phosphorylase"/>
    <property type="match status" value="1"/>
</dbReference>
<feature type="compositionally biased region" description="Polar residues" evidence="1">
    <location>
        <begin position="387"/>
        <end position="406"/>
    </location>
</feature>
<dbReference type="Pfam" id="PF00534">
    <property type="entry name" value="Glycos_transf_1"/>
    <property type="match status" value="1"/>
</dbReference>
<dbReference type="CDD" id="cd03801">
    <property type="entry name" value="GT4_PimA-like"/>
    <property type="match status" value="1"/>
</dbReference>
<dbReference type="Proteomes" id="UP000632273">
    <property type="component" value="Unassembled WGS sequence"/>
</dbReference>
<name>A0ABQ1TQV2_9BACT</name>
<dbReference type="InterPro" id="IPR028098">
    <property type="entry name" value="Glyco_trans_4-like_N"/>
</dbReference>
<comment type="caution">
    <text evidence="4">The sequence shown here is derived from an EMBL/GenBank/DDBJ whole genome shotgun (WGS) entry which is preliminary data.</text>
</comment>
<feature type="domain" description="Glycosyl transferase family 1" evidence="2">
    <location>
        <begin position="209"/>
        <end position="361"/>
    </location>
</feature>